<accession>A0A829QCT2</accession>
<gene>
    <name evidence="1" type="ORF">I542_0421</name>
</gene>
<protein>
    <submittedName>
        <fullName evidence="1">Phage Terminase family protein</fullName>
    </submittedName>
</protein>
<proteinExistence type="predicted"/>
<dbReference type="Proteomes" id="UP000021210">
    <property type="component" value="Unassembled WGS sequence"/>
</dbReference>
<reference evidence="1 2" key="1">
    <citation type="submission" date="2013-12" db="EMBL/GenBank/DDBJ databases">
        <authorList>
            <person name="Zelazny A."/>
            <person name="Olivier K."/>
            <person name="Holland S."/>
            <person name="Lenaerts A."/>
            <person name="Ordway D."/>
            <person name="DeGroote M.A."/>
            <person name="Parker T."/>
            <person name="Sizemore C."/>
            <person name="Tallon L.J."/>
            <person name="Sadzewicz L.K."/>
            <person name="Sengamalay N."/>
            <person name="Fraser C.M."/>
            <person name="Hine E."/>
            <person name="Shefchek K.A."/>
            <person name="Das S.P."/>
            <person name="Tettelin H."/>
        </authorList>
    </citation>
    <scope>NUCLEOTIDE SEQUENCE [LARGE SCALE GENOMIC DNA]</scope>
    <source>
        <strain evidence="1 2">1948</strain>
    </source>
</reference>
<evidence type="ECO:0000313" key="2">
    <source>
        <dbReference type="Proteomes" id="UP000021210"/>
    </source>
</evidence>
<dbReference type="Gene3D" id="3.30.420.240">
    <property type="match status" value="1"/>
</dbReference>
<organism evidence="1 2">
    <name type="scientific">Mycobacteroides abscessus 1948</name>
    <dbReference type="NCBI Taxonomy" id="1299323"/>
    <lineage>
        <taxon>Bacteria</taxon>
        <taxon>Bacillati</taxon>
        <taxon>Actinomycetota</taxon>
        <taxon>Actinomycetes</taxon>
        <taxon>Mycobacteriales</taxon>
        <taxon>Mycobacteriaceae</taxon>
        <taxon>Mycobacteroides</taxon>
        <taxon>Mycobacteroides abscessus</taxon>
    </lineage>
</organism>
<evidence type="ECO:0000313" key="1">
    <source>
        <dbReference type="EMBL" id="EUA60290.1"/>
    </source>
</evidence>
<dbReference type="EMBL" id="JAOH01000002">
    <property type="protein sequence ID" value="EUA60290.1"/>
    <property type="molecule type" value="Genomic_DNA"/>
</dbReference>
<sequence>MAVLIVPPLDLSYPTLGPQVCQFIEERMVFGPGSLSGQPARLDDEKRGIIYRLYEIYPQGHRLAGRRRFQRGAIEVRKGLAKTELAAWISGCELHPEAPVRCDGFDASGNPVGRPVESPVIPMMAVTEEQVEELAYGVLKYVLENGPDAELFVITKEKIIRKGWNGTEDGFVVAVSNAPGSRDGARTTFQHFDEPHRLFMQRMRDAHETMLQNMPKRPLEDPWTLYTSTAGQPGQNSIEEDVLAEAEAIDKGEVDDPSLFFFRRWAGDEHRDLSTVENRIAAVADATGPVGEWGVGQFERIAKDYDRKGIDKAYWERVWLNRWRKSGYQAFDMLKVESLRFEDEDKPWGPIPDAAFVTAGFDGARFRDATALTITDIETGRQMLLGCWERPENAEDWEIPEDEVTDLVTDMMSRYEVWRMYCDPPHWTETVASWAARFPDQVVEWFTQRKTPMAAAVRAYVEAIDSGIVTYGENAWQETLIKHMGNAGRHELKLLDDQGAPLWILQKQDGRLEDKFDAAMSAVLSWTACVDARRSGAKPRPKSYVPRRIY</sequence>
<name>A0A829QCT2_9MYCO</name>
<dbReference type="AlphaFoldDB" id="A0A829QCT2"/>
<comment type="caution">
    <text evidence="1">The sequence shown here is derived from an EMBL/GenBank/DDBJ whole genome shotgun (WGS) entry which is preliminary data.</text>
</comment>